<protein>
    <submittedName>
        <fullName evidence="1">Uncharacterized protein</fullName>
    </submittedName>
</protein>
<dbReference type="EMBL" id="JAHQIW010007412">
    <property type="protein sequence ID" value="KAJ1374206.1"/>
    <property type="molecule type" value="Genomic_DNA"/>
</dbReference>
<evidence type="ECO:0000313" key="1">
    <source>
        <dbReference type="EMBL" id="KAJ1374206.1"/>
    </source>
</evidence>
<evidence type="ECO:0000313" key="2">
    <source>
        <dbReference type="Proteomes" id="UP001196413"/>
    </source>
</evidence>
<organism evidence="1 2">
    <name type="scientific">Parelaphostrongylus tenuis</name>
    <name type="common">Meningeal worm</name>
    <dbReference type="NCBI Taxonomy" id="148309"/>
    <lineage>
        <taxon>Eukaryota</taxon>
        <taxon>Metazoa</taxon>
        <taxon>Ecdysozoa</taxon>
        <taxon>Nematoda</taxon>
        <taxon>Chromadorea</taxon>
        <taxon>Rhabditida</taxon>
        <taxon>Rhabditina</taxon>
        <taxon>Rhabditomorpha</taxon>
        <taxon>Strongyloidea</taxon>
        <taxon>Metastrongylidae</taxon>
        <taxon>Parelaphostrongylus</taxon>
    </lineage>
</organism>
<keyword evidence="2" id="KW-1185">Reference proteome</keyword>
<comment type="caution">
    <text evidence="1">The sequence shown here is derived from an EMBL/GenBank/DDBJ whole genome shotgun (WGS) entry which is preliminary data.</text>
</comment>
<sequence length="167" mass="18604">MDTGLCVAEVVAMVDAEMLVIHVLLFLNQIVRFPTVPYGGSSVGDATIDDLQERLRRTMRNLFPEHFSGFYAHSTKHPLMGKDTADVILAPREQGLVNFHSHTFATNADQSAHEPRRPCPSLEVGVWWSVRETDCDVHAAGEQSLIDIDFDLYVQNESDTGSTTMEV</sequence>
<reference evidence="1" key="1">
    <citation type="submission" date="2021-06" db="EMBL/GenBank/DDBJ databases">
        <title>Parelaphostrongylus tenuis whole genome reference sequence.</title>
        <authorList>
            <person name="Garwood T.J."/>
            <person name="Larsen P.A."/>
            <person name="Fountain-Jones N.M."/>
            <person name="Garbe J.R."/>
            <person name="Macchietto M.G."/>
            <person name="Kania S.A."/>
            <person name="Gerhold R.W."/>
            <person name="Richards J.E."/>
            <person name="Wolf T.M."/>
        </authorList>
    </citation>
    <scope>NUCLEOTIDE SEQUENCE</scope>
    <source>
        <strain evidence="1">MNPRO001-30</strain>
        <tissue evidence="1">Meninges</tissue>
    </source>
</reference>
<name>A0AAD5RDR3_PARTN</name>
<accession>A0AAD5RDR3</accession>
<proteinExistence type="predicted"/>
<gene>
    <name evidence="1" type="ORF">KIN20_036839</name>
</gene>
<dbReference type="Proteomes" id="UP001196413">
    <property type="component" value="Unassembled WGS sequence"/>
</dbReference>
<dbReference type="AlphaFoldDB" id="A0AAD5RDR3"/>